<dbReference type="EMBL" id="CP076544">
    <property type="protein sequence ID" value="QWS34895.1"/>
    <property type="molecule type" value="Genomic_DNA"/>
</dbReference>
<organism evidence="1 2">
    <name type="scientific">Curtobacterium aetherium</name>
    <dbReference type="NCBI Taxonomy" id="2841594"/>
    <lineage>
        <taxon>Bacteria</taxon>
        <taxon>Bacillati</taxon>
        <taxon>Actinomycetota</taxon>
        <taxon>Actinomycetes</taxon>
        <taxon>Micrococcales</taxon>
        <taxon>Microbacteriaceae</taxon>
        <taxon>Curtobacterium</taxon>
    </lineage>
</organism>
<accession>A0ACD1E7J9</accession>
<dbReference type="Proteomes" id="UP000681794">
    <property type="component" value="Chromosome"/>
</dbReference>
<reference evidence="1" key="1">
    <citation type="submission" date="2021-06" db="EMBL/GenBank/DDBJ databases">
        <authorList>
            <person name="Ellington A.J."/>
            <person name="Bryan N.C."/>
            <person name="Christner B.C."/>
            <person name="Reisch C.R."/>
        </authorList>
    </citation>
    <scope>NUCLEOTIDE SEQUENCE</scope>
    <source>
        <strain evidence="1">L6-1</strain>
    </source>
</reference>
<evidence type="ECO:0000313" key="2">
    <source>
        <dbReference type="Proteomes" id="UP000681794"/>
    </source>
</evidence>
<evidence type="ECO:0000313" key="1">
    <source>
        <dbReference type="EMBL" id="QWS34895.1"/>
    </source>
</evidence>
<protein>
    <submittedName>
        <fullName evidence="1">Uncharacterized protein</fullName>
    </submittedName>
</protein>
<gene>
    <name evidence="1" type="ORF">KM842_07165</name>
</gene>
<name>A0ACD1E7J9_9MICO</name>
<proteinExistence type="predicted"/>
<sequence>MTLYDERGLLPDQSKGSKTNRCGKSDWGVMTRSDRYHWTISKINGTSYAPELRLSVNSVRQTY</sequence>
<keyword evidence="2" id="KW-1185">Reference proteome</keyword>